<dbReference type="Gene3D" id="3.30.160.60">
    <property type="entry name" value="Classic Zinc Finger"/>
    <property type="match status" value="1"/>
</dbReference>
<evidence type="ECO:0000256" key="4">
    <source>
        <dbReference type="ARBA" id="ARBA00023136"/>
    </source>
</evidence>
<comment type="subcellular location">
    <subcellularLocation>
        <location evidence="7">Cell inner membrane</location>
        <topology evidence="7">Single-pass membrane protein</topology>
    </subcellularLocation>
</comment>
<keyword evidence="2 7" id="KW-0812">Transmembrane</keyword>
<keyword evidence="1 7" id="KW-1003">Cell membrane</keyword>
<dbReference type="GO" id="GO:0009252">
    <property type="term" value="P:peptidoglycan biosynthetic process"/>
    <property type="evidence" value="ECO:0007669"/>
    <property type="project" value="UniProtKB-UniRule"/>
</dbReference>
<comment type="function">
    <text evidence="7">Functions as a peptidoglycan terminase that cleaves nascent peptidoglycan strands endolytically to terminate their elongation.</text>
</comment>
<dbReference type="AlphaFoldDB" id="A0A2Z6DYF2"/>
<accession>A0A2Z6DYF2</accession>
<feature type="transmembrane region" description="Helical" evidence="7">
    <location>
        <begin position="26"/>
        <end position="47"/>
    </location>
</feature>
<protein>
    <recommendedName>
        <fullName evidence="7">Endolytic murein transglycosylase</fullName>
        <ecNumber evidence="7">4.2.2.29</ecNumber>
    </recommendedName>
    <alternativeName>
        <fullName evidence="7">Peptidoglycan lytic transglycosylase</fullName>
    </alternativeName>
    <alternativeName>
        <fullName evidence="7">Peptidoglycan polymerization terminase</fullName>
    </alternativeName>
</protein>
<evidence type="ECO:0000256" key="1">
    <source>
        <dbReference type="ARBA" id="ARBA00022475"/>
    </source>
</evidence>
<dbReference type="Proteomes" id="UP000262004">
    <property type="component" value="Chromosome"/>
</dbReference>
<keyword evidence="6 7" id="KW-0961">Cell wall biogenesis/degradation</keyword>
<evidence type="ECO:0000256" key="2">
    <source>
        <dbReference type="ARBA" id="ARBA00022692"/>
    </source>
</evidence>
<comment type="catalytic activity">
    <reaction evidence="7">
        <text>a peptidoglycan chain = a peptidoglycan chain with N-acetyl-1,6-anhydromuramyl-[peptide] at the reducing end + a peptidoglycan chain with N-acetylglucosamine at the non-reducing end.</text>
        <dbReference type="EC" id="4.2.2.29"/>
    </reaction>
</comment>
<name>A0A2Z6DYF2_HYDTE</name>
<comment type="similarity">
    <text evidence="7">Belongs to the transglycosylase MltG family.</text>
</comment>
<evidence type="ECO:0000256" key="7">
    <source>
        <dbReference type="HAMAP-Rule" id="MF_02065"/>
    </source>
</evidence>
<dbReference type="NCBIfam" id="TIGR00247">
    <property type="entry name" value="endolytic transglycosylase MltG"/>
    <property type="match status" value="1"/>
</dbReference>
<dbReference type="CDD" id="cd08010">
    <property type="entry name" value="MltG_like"/>
    <property type="match status" value="1"/>
</dbReference>
<feature type="site" description="Important for catalytic activity" evidence="7">
    <location>
        <position position="236"/>
    </location>
</feature>
<dbReference type="GO" id="GO:0005886">
    <property type="term" value="C:plasma membrane"/>
    <property type="evidence" value="ECO:0007669"/>
    <property type="project" value="UniProtKB-SubCell"/>
</dbReference>
<keyword evidence="7" id="KW-0997">Cell inner membrane</keyword>
<gene>
    <name evidence="7" type="primary">mltG</name>
    <name evidence="8" type="ORF">HPTL_1105</name>
</gene>
<dbReference type="EC" id="4.2.2.29" evidence="7"/>
<reference evidence="8 9" key="1">
    <citation type="submission" date="2018-04" db="EMBL/GenBank/DDBJ databases">
        <title>Complete genome sequence of Hydrogenophilus thermoluteolus TH-1.</title>
        <authorList>
            <person name="Arai H."/>
        </authorList>
    </citation>
    <scope>NUCLEOTIDE SEQUENCE [LARGE SCALE GENOMIC DNA]</scope>
    <source>
        <strain evidence="8 9">TH-1</strain>
    </source>
</reference>
<dbReference type="GO" id="GO:0071555">
    <property type="term" value="P:cell wall organization"/>
    <property type="evidence" value="ECO:0007669"/>
    <property type="project" value="UniProtKB-KW"/>
</dbReference>
<dbReference type="PANTHER" id="PTHR30518:SF2">
    <property type="entry name" value="ENDOLYTIC MUREIN TRANSGLYCOSYLASE"/>
    <property type="match status" value="1"/>
</dbReference>
<dbReference type="GO" id="GO:0008932">
    <property type="term" value="F:lytic endotransglycosylase activity"/>
    <property type="evidence" value="ECO:0007669"/>
    <property type="project" value="UniProtKB-UniRule"/>
</dbReference>
<keyword evidence="3 7" id="KW-1133">Transmembrane helix</keyword>
<dbReference type="RefSeq" id="WP_197713607.1">
    <property type="nucleotide sequence ID" value="NZ_AP018558.1"/>
</dbReference>
<organism evidence="8 9">
    <name type="scientific">Hydrogenophilus thermoluteolus</name>
    <name type="common">Pseudomonas hydrogenothermophila</name>
    <dbReference type="NCBI Taxonomy" id="297"/>
    <lineage>
        <taxon>Bacteria</taxon>
        <taxon>Pseudomonadati</taxon>
        <taxon>Pseudomonadota</taxon>
        <taxon>Hydrogenophilia</taxon>
        <taxon>Hydrogenophilales</taxon>
        <taxon>Hydrogenophilaceae</taxon>
        <taxon>Hydrogenophilus</taxon>
    </lineage>
</organism>
<dbReference type="HAMAP" id="MF_02065">
    <property type="entry name" value="MltG"/>
    <property type="match status" value="1"/>
</dbReference>
<keyword evidence="9" id="KW-1185">Reference proteome</keyword>
<evidence type="ECO:0000313" key="9">
    <source>
        <dbReference type="Proteomes" id="UP000262004"/>
    </source>
</evidence>
<proteinExistence type="inferred from homology"/>
<evidence type="ECO:0000256" key="5">
    <source>
        <dbReference type="ARBA" id="ARBA00023239"/>
    </source>
</evidence>
<keyword evidence="4 7" id="KW-0472">Membrane</keyword>
<dbReference type="PANTHER" id="PTHR30518">
    <property type="entry name" value="ENDOLYTIC MUREIN TRANSGLYCOSYLASE"/>
    <property type="match status" value="1"/>
</dbReference>
<keyword evidence="5 7" id="KW-0456">Lyase</keyword>
<sequence length="360" mass="40359">MTTRFCPHLEIQPCVAPPPVAMRGGIRLGFALLLLVLVALGGVWTLLERWRTTPLPVTETVSVQIPRGTGVIGAAERLAQTLGGETLLWRWLVWRERPERVIAGYYQFPPSVSPQEALAMVVRGEVIRDRITIVEGWTFRQMQAAIDAHPYLTHTLQGADEQTILSAIGAQVPYAEGWFFPDTYLFDRMTPDQTIYRQAHERMRRVLAEVWAGRDPDLPLESPEALLILASIVEKETAHPEDRGKVASVFLNRLRKGMPLQSDPTVIYGLGERYDGSLSKRDLRHDTAHNTYTRQGLPPSPIALPSLASLQAVAHPEKTDYLYFVASGTDATSIFSRTLTEHNRAVRAYRQAMRNAESTQ</sequence>
<evidence type="ECO:0000313" key="8">
    <source>
        <dbReference type="EMBL" id="BBD77369.1"/>
    </source>
</evidence>
<evidence type="ECO:0000256" key="6">
    <source>
        <dbReference type="ARBA" id="ARBA00023316"/>
    </source>
</evidence>
<dbReference type="KEGG" id="htl:HPTL_1105"/>
<dbReference type="InterPro" id="IPR003770">
    <property type="entry name" value="MLTG-like"/>
</dbReference>
<dbReference type="EMBL" id="AP018558">
    <property type="protein sequence ID" value="BBD77369.1"/>
    <property type="molecule type" value="Genomic_DNA"/>
</dbReference>
<evidence type="ECO:0000256" key="3">
    <source>
        <dbReference type="ARBA" id="ARBA00022989"/>
    </source>
</evidence>
<dbReference type="Pfam" id="PF02618">
    <property type="entry name" value="YceG"/>
    <property type="match status" value="1"/>
</dbReference>